<accession>A0A1W1BWI1</accession>
<proteinExistence type="predicted"/>
<organism evidence="2">
    <name type="scientific">hydrothermal vent metagenome</name>
    <dbReference type="NCBI Taxonomy" id="652676"/>
    <lineage>
        <taxon>unclassified sequences</taxon>
        <taxon>metagenomes</taxon>
        <taxon>ecological metagenomes</taxon>
    </lineage>
</organism>
<evidence type="ECO:0000313" key="2">
    <source>
        <dbReference type="EMBL" id="SFV57889.1"/>
    </source>
</evidence>
<dbReference type="Pfam" id="PF08668">
    <property type="entry name" value="HDOD"/>
    <property type="match status" value="1"/>
</dbReference>
<name>A0A1W1BWI1_9ZZZZ</name>
<protein>
    <recommendedName>
        <fullName evidence="1">HDOD domain-containing protein</fullName>
    </recommendedName>
</protein>
<reference evidence="2" key="1">
    <citation type="submission" date="2016-10" db="EMBL/GenBank/DDBJ databases">
        <authorList>
            <person name="de Groot N.N."/>
        </authorList>
    </citation>
    <scope>NUCLEOTIDE SEQUENCE</scope>
</reference>
<gene>
    <name evidence="2" type="ORF">MNB_SM-5-1136</name>
</gene>
<feature type="domain" description="HDOD" evidence="1">
    <location>
        <begin position="15"/>
        <end position="204"/>
    </location>
</feature>
<dbReference type="EMBL" id="FPHH01000047">
    <property type="protein sequence ID" value="SFV57889.1"/>
    <property type="molecule type" value="Genomic_DNA"/>
</dbReference>
<evidence type="ECO:0000259" key="1">
    <source>
        <dbReference type="Pfam" id="PF08668"/>
    </source>
</evidence>
<dbReference type="AlphaFoldDB" id="A0A1W1BWI1"/>
<dbReference type="InterPro" id="IPR013976">
    <property type="entry name" value="HDOD"/>
</dbReference>
<dbReference type="Gene3D" id="1.10.3210.10">
    <property type="entry name" value="Hypothetical protein af1432"/>
    <property type="match status" value="1"/>
</dbReference>
<sequence length="265" mass="30540">MITREKVDAYIQKIPPAPQALQDTVRYLNQGELVKAAHSAKKDLALSAYLVELVNKPIFGFRNKIEDISQIFGILGVSSSQQALYNYMISLLSPAKWHFFRLNRSSFYDLQAELSIKWQKILEHLHITDKEIYNAITLLPATIIVSEALFCEKLEDVKLLHSVDEIDLNTILKRLCNLDLFDICQIVALKWNMSEEITQIIQASSGIKAVNKTETEYLGKWMHLLLFFTLSQPKYIEAGLNDFIDFQIEYVQEIYNDFAELMEIA</sequence>
<dbReference type="SUPFAM" id="SSF109604">
    <property type="entry name" value="HD-domain/PDEase-like"/>
    <property type="match status" value="1"/>
</dbReference>